<evidence type="ECO:0000256" key="1">
    <source>
        <dbReference type="SAM" id="SignalP"/>
    </source>
</evidence>
<dbReference type="AlphaFoldDB" id="A0AAV8YYL3"/>
<organism evidence="2 3">
    <name type="scientific">Aromia moschata</name>
    <dbReference type="NCBI Taxonomy" id="1265417"/>
    <lineage>
        <taxon>Eukaryota</taxon>
        <taxon>Metazoa</taxon>
        <taxon>Ecdysozoa</taxon>
        <taxon>Arthropoda</taxon>
        <taxon>Hexapoda</taxon>
        <taxon>Insecta</taxon>
        <taxon>Pterygota</taxon>
        <taxon>Neoptera</taxon>
        <taxon>Endopterygota</taxon>
        <taxon>Coleoptera</taxon>
        <taxon>Polyphaga</taxon>
        <taxon>Cucujiformia</taxon>
        <taxon>Chrysomeloidea</taxon>
        <taxon>Cerambycidae</taxon>
        <taxon>Cerambycinae</taxon>
        <taxon>Callichromatini</taxon>
        <taxon>Aromia</taxon>
    </lineage>
</organism>
<keyword evidence="1" id="KW-0732">Signal</keyword>
<name>A0AAV8YYL3_9CUCU</name>
<feature type="chain" id="PRO_5043485398" description="Secreted protein" evidence="1">
    <location>
        <begin position="19"/>
        <end position="82"/>
    </location>
</feature>
<dbReference type="Proteomes" id="UP001162162">
    <property type="component" value="Unassembled WGS sequence"/>
</dbReference>
<dbReference type="EMBL" id="JAPWTK010000035">
    <property type="protein sequence ID" value="KAJ8955817.1"/>
    <property type="molecule type" value="Genomic_DNA"/>
</dbReference>
<sequence>MWWCVSLFLLIGRPVSMATSALSSPSWSRNISSSLPPSELLWFVGGARLRSLAETLRKLRKIFGRNEAPSAPDVKKVLKESS</sequence>
<accession>A0AAV8YYL3</accession>
<feature type="signal peptide" evidence="1">
    <location>
        <begin position="1"/>
        <end position="18"/>
    </location>
</feature>
<reference evidence="2" key="1">
    <citation type="journal article" date="2023" name="Insect Mol. Biol.">
        <title>Genome sequencing provides insights into the evolution of gene families encoding plant cell wall-degrading enzymes in longhorned beetles.</title>
        <authorList>
            <person name="Shin N.R."/>
            <person name="Okamura Y."/>
            <person name="Kirsch R."/>
            <person name="Pauchet Y."/>
        </authorList>
    </citation>
    <scope>NUCLEOTIDE SEQUENCE</scope>
    <source>
        <strain evidence="2">AMC_N1</strain>
    </source>
</reference>
<evidence type="ECO:0000313" key="2">
    <source>
        <dbReference type="EMBL" id="KAJ8955817.1"/>
    </source>
</evidence>
<evidence type="ECO:0008006" key="4">
    <source>
        <dbReference type="Google" id="ProtNLM"/>
    </source>
</evidence>
<protein>
    <recommendedName>
        <fullName evidence="4">Secreted protein</fullName>
    </recommendedName>
</protein>
<keyword evidence="3" id="KW-1185">Reference proteome</keyword>
<proteinExistence type="predicted"/>
<evidence type="ECO:0000313" key="3">
    <source>
        <dbReference type="Proteomes" id="UP001162162"/>
    </source>
</evidence>
<gene>
    <name evidence="2" type="ORF">NQ318_005360</name>
</gene>
<comment type="caution">
    <text evidence="2">The sequence shown here is derived from an EMBL/GenBank/DDBJ whole genome shotgun (WGS) entry which is preliminary data.</text>
</comment>